<sequence>IYGARAASGVILVTTKKGQKGLLNLNYTGYYGISGPEKTVDLLNATQYAALMNEKSVASGGPIVYPDLSVFGTGTDWQSAIFEDNAIRESHE</sequence>
<reference evidence="1 2" key="1">
    <citation type="submission" date="2020-03" db="EMBL/GenBank/DDBJ databases">
        <title>Salinimicrobium sp. nov, isolated from SCS.</title>
        <authorList>
            <person name="Cao W.R."/>
        </authorList>
    </citation>
    <scope>NUCLEOTIDE SEQUENCE [LARGE SCALE GENOMIC DNA]</scope>
    <source>
        <strain evidence="2">J15B91</strain>
    </source>
</reference>
<name>A0ABX1D658_9FLAO</name>
<dbReference type="RefSeq" id="WP_168140156.1">
    <property type="nucleotide sequence ID" value="NZ_JAAVJR010001715.1"/>
</dbReference>
<dbReference type="Proteomes" id="UP000703674">
    <property type="component" value="Unassembled WGS sequence"/>
</dbReference>
<evidence type="ECO:0000313" key="2">
    <source>
        <dbReference type="Proteomes" id="UP000703674"/>
    </source>
</evidence>
<accession>A0ABX1D658</accession>
<dbReference type="SUPFAM" id="SSF56935">
    <property type="entry name" value="Porins"/>
    <property type="match status" value="1"/>
</dbReference>
<comment type="caution">
    <text evidence="1">The sequence shown here is derived from an EMBL/GenBank/DDBJ whole genome shotgun (WGS) entry which is preliminary data.</text>
</comment>
<gene>
    <name evidence="1" type="ORF">HC175_23715</name>
</gene>
<organism evidence="1 2">
    <name type="scientific">Salinimicrobium oceani</name>
    <dbReference type="NCBI Taxonomy" id="2722702"/>
    <lineage>
        <taxon>Bacteria</taxon>
        <taxon>Pseudomonadati</taxon>
        <taxon>Bacteroidota</taxon>
        <taxon>Flavobacteriia</taxon>
        <taxon>Flavobacteriales</taxon>
        <taxon>Flavobacteriaceae</taxon>
        <taxon>Salinimicrobium</taxon>
    </lineage>
</organism>
<protein>
    <recommendedName>
        <fullName evidence="3">TonB-dependent outer membrane receptor, SusC/RagA subfamily, signature region</fullName>
    </recommendedName>
</protein>
<dbReference type="EMBL" id="JAAVJR010001715">
    <property type="protein sequence ID" value="NJW55925.1"/>
    <property type="molecule type" value="Genomic_DNA"/>
</dbReference>
<feature type="non-terminal residue" evidence="1">
    <location>
        <position position="92"/>
    </location>
</feature>
<evidence type="ECO:0008006" key="3">
    <source>
        <dbReference type="Google" id="ProtNLM"/>
    </source>
</evidence>
<evidence type="ECO:0000313" key="1">
    <source>
        <dbReference type="EMBL" id="NJW55925.1"/>
    </source>
</evidence>
<feature type="non-terminal residue" evidence="1">
    <location>
        <position position="1"/>
    </location>
</feature>
<keyword evidence="2" id="KW-1185">Reference proteome</keyword>
<proteinExistence type="predicted"/>